<keyword evidence="4 11" id="KW-0813">Transport</keyword>
<comment type="function">
    <text evidence="1 11">NDH-1 shuttles electrons from NADH, via FMN and iron-sulfur (Fe-S) centers, to quinones in the respiratory chain. The immediate electron acceptor for the enzyme in this species is believed to be ubiquinone. Couples the redox reaction to proton translocation (for every two electrons transferred, four hydrogen ions are translocated across the cytoplasmic membrane), and thus conserves the redox energy in a proton gradient.</text>
</comment>
<dbReference type="AlphaFoldDB" id="E8UZI5"/>
<comment type="subcellular location">
    <subcellularLocation>
        <location evidence="11">Cell inner membrane</location>
        <topology evidence="11">Multi-pass membrane protein</topology>
    </subcellularLocation>
    <subcellularLocation>
        <location evidence="2">Membrane</location>
        <topology evidence="2">Multi-pass membrane protein</topology>
    </subcellularLocation>
</comment>
<dbReference type="STRING" id="401053.AciPR4_2485"/>
<dbReference type="PANTHER" id="PTHR11434:SF21">
    <property type="entry name" value="NADH DEHYDROGENASE SUBUNIT 4L-RELATED"/>
    <property type="match status" value="1"/>
</dbReference>
<dbReference type="Proteomes" id="UP000006844">
    <property type="component" value="Chromosome"/>
</dbReference>
<evidence type="ECO:0000256" key="10">
    <source>
        <dbReference type="ARBA" id="ARBA00023136"/>
    </source>
</evidence>
<dbReference type="GO" id="GO:0042773">
    <property type="term" value="P:ATP synthesis coupled electron transport"/>
    <property type="evidence" value="ECO:0007669"/>
    <property type="project" value="InterPro"/>
</dbReference>
<comment type="catalytic activity">
    <reaction evidence="11">
        <text>a quinone + NADH + 5 H(+)(in) = a quinol + NAD(+) + 4 H(+)(out)</text>
        <dbReference type="Rhea" id="RHEA:57888"/>
        <dbReference type="ChEBI" id="CHEBI:15378"/>
        <dbReference type="ChEBI" id="CHEBI:24646"/>
        <dbReference type="ChEBI" id="CHEBI:57540"/>
        <dbReference type="ChEBI" id="CHEBI:57945"/>
        <dbReference type="ChEBI" id="CHEBI:132124"/>
    </reaction>
</comment>
<evidence type="ECO:0000256" key="1">
    <source>
        <dbReference type="ARBA" id="ARBA00002378"/>
    </source>
</evidence>
<comment type="subunit">
    <text evidence="11">NDH-1 is composed of 14 different subunits. Subunits NuoA, H, J, K, L, M, N constitute the membrane sector of the complex.</text>
</comment>
<dbReference type="GO" id="GO:0050136">
    <property type="term" value="F:NADH dehydrogenase (quinone) (non-electrogenic) activity"/>
    <property type="evidence" value="ECO:0007669"/>
    <property type="project" value="UniProtKB-UniRule"/>
</dbReference>
<dbReference type="GO" id="GO:0048038">
    <property type="term" value="F:quinone binding"/>
    <property type="evidence" value="ECO:0007669"/>
    <property type="project" value="UniProtKB-KW"/>
</dbReference>
<dbReference type="HAMAP" id="MF_01456">
    <property type="entry name" value="NDH1_NuoK"/>
    <property type="match status" value="1"/>
</dbReference>
<name>E8UZI5_TERSS</name>
<feature type="transmembrane region" description="Helical" evidence="11">
    <location>
        <begin position="31"/>
        <end position="49"/>
    </location>
</feature>
<evidence type="ECO:0000256" key="5">
    <source>
        <dbReference type="ARBA" id="ARBA00022692"/>
    </source>
</evidence>
<protein>
    <recommendedName>
        <fullName evidence="11">NADH-quinone oxidoreductase subunit K</fullName>
        <ecNumber evidence="11">7.1.1.-</ecNumber>
    </recommendedName>
    <alternativeName>
        <fullName evidence="11">NADH dehydrogenase I subunit K</fullName>
    </alternativeName>
    <alternativeName>
        <fullName evidence="11">NDH-1 subunit K</fullName>
    </alternativeName>
</protein>
<keyword evidence="8 11" id="KW-1133">Transmembrane helix</keyword>
<comment type="similarity">
    <text evidence="3 11">Belongs to the complex I subunit 4L family.</text>
</comment>
<dbReference type="GO" id="GO:0005886">
    <property type="term" value="C:plasma membrane"/>
    <property type="evidence" value="ECO:0007669"/>
    <property type="project" value="UniProtKB-SubCell"/>
</dbReference>
<dbReference type="EMBL" id="CP002467">
    <property type="protein sequence ID" value="ADV83265.1"/>
    <property type="molecule type" value="Genomic_DNA"/>
</dbReference>
<feature type="transmembrane region" description="Helical" evidence="11">
    <location>
        <begin position="6"/>
        <end position="24"/>
    </location>
</feature>
<keyword evidence="11 12" id="KW-0830">Ubiquinone</keyword>
<organism evidence="12 13">
    <name type="scientific">Terriglobus saanensis (strain ATCC BAA-1853 / DSM 23119 / SP1PR4)</name>
    <dbReference type="NCBI Taxonomy" id="401053"/>
    <lineage>
        <taxon>Bacteria</taxon>
        <taxon>Pseudomonadati</taxon>
        <taxon>Acidobacteriota</taxon>
        <taxon>Terriglobia</taxon>
        <taxon>Terriglobales</taxon>
        <taxon>Acidobacteriaceae</taxon>
        <taxon>Terriglobus</taxon>
    </lineage>
</organism>
<sequence length="100" mass="11171">MVPIAYYLILAAVLFCIGIGSFLIKRNIITIFMSIELMLNAVNLTFVAFAHEWKMVHGQIFVFFVMVVAAAEAAVGLAIIIAIFRARHTLNVDQINLMKN</sequence>
<evidence type="ECO:0000256" key="4">
    <source>
        <dbReference type="ARBA" id="ARBA00022448"/>
    </source>
</evidence>
<evidence type="ECO:0000256" key="2">
    <source>
        <dbReference type="ARBA" id="ARBA00004141"/>
    </source>
</evidence>
<dbReference type="EC" id="7.1.1.-" evidence="11"/>
<evidence type="ECO:0000256" key="11">
    <source>
        <dbReference type="HAMAP-Rule" id="MF_01456"/>
    </source>
</evidence>
<keyword evidence="13" id="KW-1185">Reference proteome</keyword>
<dbReference type="KEGG" id="tsa:AciPR4_2485"/>
<evidence type="ECO:0000256" key="6">
    <source>
        <dbReference type="ARBA" id="ARBA00022719"/>
    </source>
</evidence>
<feature type="transmembrane region" description="Helical" evidence="11">
    <location>
        <begin position="61"/>
        <end position="84"/>
    </location>
</feature>
<dbReference type="NCBIfam" id="NF004323">
    <property type="entry name" value="PRK05715.1-5"/>
    <property type="match status" value="1"/>
</dbReference>
<dbReference type="FunFam" id="1.10.287.3510:FF:000001">
    <property type="entry name" value="NADH-quinone oxidoreductase subunit K"/>
    <property type="match status" value="1"/>
</dbReference>
<dbReference type="OrthoDB" id="9810120at2"/>
<keyword evidence="5 11" id="KW-0812">Transmembrane</keyword>
<dbReference type="InterPro" id="IPR001133">
    <property type="entry name" value="NADH_UbQ_OxRdtase_chain4L/K"/>
</dbReference>
<keyword evidence="11" id="KW-0997">Cell inner membrane</keyword>
<gene>
    <name evidence="11" type="primary">nuoK</name>
    <name evidence="12" type="ordered locus">AciPR4_2485</name>
</gene>
<dbReference type="InterPro" id="IPR039428">
    <property type="entry name" value="NUOK/Mnh_C1-like"/>
</dbReference>
<proteinExistence type="inferred from homology"/>
<accession>E8UZI5</accession>
<evidence type="ECO:0000256" key="8">
    <source>
        <dbReference type="ARBA" id="ARBA00022989"/>
    </source>
</evidence>
<evidence type="ECO:0000313" key="13">
    <source>
        <dbReference type="Proteomes" id="UP000006844"/>
    </source>
</evidence>
<keyword evidence="10 11" id="KW-0472">Membrane</keyword>
<keyword evidence="6 11" id="KW-0874">Quinone</keyword>
<evidence type="ECO:0000256" key="3">
    <source>
        <dbReference type="ARBA" id="ARBA00010519"/>
    </source>
</evidence>
<keyword evidence="7 11" id="KW-1278">Translocase</keyword>
<dbReference type="HOGENOM" id="CLU_144724_0_0_0"/>
<evidence type="ECO:0000313" key="12">
    <source>
        <dbReference type="EMBL" id="ADV83265.1"/>
    </source>
</evidence>
<dbReference type="NCBIfam" id="NF004321">
    <property type="entry name" value="PRK05715.1-3"/>
    <property type="match status" value="1"/>
</dbReference>
<keyword evidence="11" id="KW-1003">Cell membrane</keyword>
<dbReference type="Pfam" id="PF00420">
    <property type="entry name" value="Oxidored_q2"/>
    <property type="match status" value="1"/>
</dbReference>
<keyword evidence="9 11" id="KW-0520">NAD</keyword>
<dbReference type="NCBIfam" id="NF004320">
    <property type="entry name" value="PRK05715.1-2"/>
    <property type="match status" value="1"/>
</dbReference>
<dbReference type="GO" id="GO:0030964">
    <property type="term" value="C:NADH dehydrogenase complex"/>
    <property type="evidence" value="ECO:0007669"/>
    <property type="project" value="TreeGrafter"/>
</dbReference>
<reference evidence="12 13" key="1">
    <citation type="journal article" date="2012" name="Stand. Genomic Sci.">
        <title>Complete genome sequence of Terriglobus saanensis type strain SP1PR4(T), an Acidobacteria from tundra soil.</title>
        <authorList>
            <person name="Rawat S.R."/>
            <person name="Mannisto M.K."/>
            <person name="Starovoytov V."/>
            <person name="Goodwin L."/>
            <person name="Nolan M."/>
            <person name="Hauser L."/>
            <person name="Land M."/>
            <person name="Davenport K.W."/>
            <person name="Woyke T."/>
            <person name="Haggblom M.M."/>
        </authorList>
    </citation>
    <scope>NUCLEOTIDE SEQUENCE</scope>
    <source>
        <strain evidence="13">ATCC BAA-1853 / DSM 23119 / SP1PR4</strain>
    </source>
</reference>
<dbReference type="eggNOG" id="COG0713">
    <property type="taxonomic scope" value="Bacteria"/>
</dbReference>
<dbReference type="Gene3D" id="1.10.287.3510">
    <property type="match status" value="1"/>
</dbReference>
<evidence type="ECO:0000256" key="9">
    <source>
        <dbReference type="ARBA" id="ARBA00023027"/>
    </source>
</evidence>
<dbReference type="RefSeq" id="WP_013568998.1">
    <property type="nucleotide sequence ID" value="NC_014963.1"/>
</dbReference>
<evidence type="ECO:0000256" key="7">
    <source>
        <dbReference type="ARBA" id="ARBA00022967"/>
    </source>
</evidence>
<dbReference type="PANTHER" id="PTHR11434">
    <property type="entry name" value="NADH-UBIQUINONE OXIDOREDUCTASE SUBUNIT ND4L"/>
    <property type="match status" value="1"/>
</dbReference>